<evidence type="ECO:0000256" key="1">
    <source>
        <dbReference type="ARBA" id="ARBA00004744"/>
    </source>
</evidence>
<dbReference type="GO" id="GO:0004325">
    <property type="term" value="F:ferrochelatase activity"/>
    <property type="evidence" value="ECO:0007669"/>
    <property type="project" value="UniProtKB-UniRule"/>
</dbReference>
<comment type="subcellular location">
    <subcellularLocation>
        <location evidence="7">Cytoplasm</location>
    </subcellularLocation>
</comment>
<keyword evidence="7" id="KW-0479">Metal-binding</keyword>
<dbReference type="PANTHER" id="PTHR11108:SF1">
    <property type="entry name" value="FERROCHELATASE, MITOCHONDRIAL"/>
    <property type="match status" value="1"/>
</dbReference>
<evidence type="ECO:0000256" key="4">
    <source>
        <dbReference type="ARBA" id="ARBA00023239"/>
    </source>
</evidence>
<dbReference type="PANTHER" id="PTHR11108">
    <property type="entry name" value="FERROCHELATASE"/>
    <property type="match status" value="1"/>
</dbReference>
<evidence type="ECO:0000256" key="7">
    <source>
        <dbReference type="HAMAP-Rule" id="MF_00323"/>
    </source>
</evidence>
<comment type="similarity">
    <text evidence="7 8">Belongs to the ferrochelatase family.</text>
</comment>
<dbReference type="Pfam" id="PF00762">
    <property type="entry name" value="Ferrochelatase"/>
    <property type="match status" value="1"/>
</dbReference>
<dbReference type="EMBL" id="QMIG01000016">
    <property type="protein sequence ID" value="RAW12447.1"/>
    <property type="molecule type" value="Genomic_DNA"/>
</dbReference>
<keyword evidence="5 7" id="KW-0627">Porphyrin biosynthesis</keyword>
<dbReference type="AlphaFoldDB" id="A0A329QJ32"/>
<dbReference type="Proteomes" id="UP000250462">
    <property type="component" value="Unassembled WGS sequence"/>
</dbReference>
<dbReference type="CDD" id="cd00419">
    <property type="entry name" value="Ferrochelatase_C"/>
    <property type="match status" value="1"/>
</dbReference>
<keyword evidence="7" id="KW-0963">Cytoplasm</keyword>
<dbReference type="SUPFAM" id="SSF53800">
    <property type="entry name" value="Chelatase"/>
    <property type="match status" value="1"/>
</dbReference>
<dbReference type="InterPro" id="IPR001015">
    <property type="entry name" value="Ferrochelatase"/>
</dbReference>
<gene>
    <name evidence="7" type="primary">cpfC</name>
    <name evidence="9" type="ORF">DPM12_14890</name>
</gene>
<dbReference type="EC" id="4.99.1.9" evidence="7"/>
<feature type="binding site" evidence="7">
    <location>
        <position position="66"/>
    </location>
    <ligand>
        <name>Fe-coproporphyrin III</name>
        <dbReference type="ChEBI" id="CHEBI:68438"/>
    </ligand>
</feature>
<keyword evidence="10" id="KW-1185">Reference proteome</keyword>
<feature type="binding site" evidence="7">
    <location>
        <position position="285"/>
    </location>
    <ligand>
        <name>Fe(2+)</name>
        <dbReference type="ChEBI" id="CHEBI:29033"/>
    </ligand>
</feature>
<accession>A0A329QJ32</accession>
<evidence type="ECO:0000313" key="10">
    <source>
        <dbReference type="Proteomes" id="UP000250462"/>
    </source>
</evidence>
<comment type="function">
    <text evidence="7">Involved in coproporphyrin-dependent heme b biosynthesis. Catalyzes the insertion of ferrous iron into coproporphyrin III to form Fe-coproporphyrin III.</text>
</comment>
<dbReference type="NCBIfam" id="NF000689">
    <property type="entry name" value="PRK00035.2-1"/>
    <property type="match status" value="1"/>
</dbReference>
<evidence type="ECO:0000256" key="5">
    <source>
        <dbReference type="ARBA" id="ARBA00023244"/>
    </source>
</evidence>
<dbReference type="OrthoDB" id="9776380at2"/>
<feature type="binding site" evidence="7">
    <location>
        <position position="135"/>
    </location>
    <ligand>
        <name>Fe-coproporphyrin III</name>
        <dbReference type="ChEBI" id="CHEBI:68438"/>
    </ligand>
</feature>
<organism evidence="9 10">
    <name type="scientific">Phytoactinopolyspora halophila</name>
    <dbReference type="NCBI Taxonomy" id="1981511"/>
    <lineage>
        <taxon>Bacteria</taxon>
        <taxon>Bacillati</taxon>
        <taxon>Actinomycetota</taxon>
        <taxon>Actinomycetes</taxon>
        <taxon>Jiangellales</taxon>
        <taxon>Jiangellaceae</taxon>
        <taxon>Phytoactinopolyspora</taxon>
    </lineage>
</organism>
<dbReference type="UniPathway" id="UPA00252"/>
<evidence type="ECO:0000256" key="8">
    <source>
        <dbReference type="RuleBase" id="RU004185"/>
    </source>
</evidence>
<dbReference type="GO" id="GO:0005737">
    <property type="term" value="C:cytoplasm"/>
    <property type="evidence" value="ECO:0007669"/>
    <property type="project" value="UniProtKB-SubCell"/>
</dbReference>
<dbReference type="Gene3D" id="3.40.50.1400">
    <property type="match status" value="2"/>
</dbReference>
<dbReference type="CDD" id="cd03411">
    <property type="entry name" value="Ferrochelatase_N"/>
    <property type="match status" value="1"/>
</dbReference>
<keyword evidence="3 7" id="KW-0350">Heme biosynthesis</keyword>
<keyword evidence="2 7" id="KW-0408">Iron</keyword>
<proteinExistence type="inferred from homology"/>
<name>A0A329QJ32_9ACTN</name>
<dbReference type="GO" id="GO:0046872">
    <property type="term" value="F:metal ion binding"/>
    <property type="evidence" value="ECO:0007669"/>
    <property type="project" value="UniProtKB-KW"/>
</dbReference>
<evidence type="ECO:0000313" key="9">
    <source>
        <dbReference type="EMBL" id="RAW12447.1"/>
    </source>
</evidence>
<comment type="catalytic activity">
    <reaction evidence="6">
        <text>Fe-coproporphyrin III + 2 H(+) = coproporphyrin III + Fe(2+)</text>
        <dbReference type="Rhea" id="RHEA:49572"/>
        <dbReference type="ChEBI" id="CHEBI:15378"/>
        <dbReference type="ChEBI" id="CHEBI:29033"/>
        <dbReference type="ChEBI" id="CHEBI:68438"/>
        <dbReference type="ChEBI" id="CHEBI:131725"/>
        <dbReference type="EC" id="4.99.1.9"/>
    </reaction>
    <physiologicalReaction direction="right-to-left" evidence="6">
        <dbReference type="Rhea" id="RHEA:49574"/>
    </physiologicalReaction>
</comment>
<dbReference type="InterPro" id="IPR033659">
    <property type="entry name" value="Ferrochelatase_N"/>
</dbReference>
<evidence type="ECO:0000256" key="2">
    <source>
        <dbReference type="ARBA" id="ARBA00023004"/>
    </source>
</evidence>
<comment type="caution">
    <text evidence="9">The sequence shown here is derived from an EMBL/GenBank/DDBJ whole genome shotgun (WGS) entry which is preliminary data.</text>
</comment>
<evidence type="ECO:0000256" key="6">
    <source>
        <dbReference type="ARBA" id="ARBA00024536"/>
    </source>
</evidence>
<dbReference type="GO" id="GO:0006783">
    <property type="term" value="P:heme biosynthetic process"/>
    <property type="evidence" value="ECO:0007669"/>
    <property type="project" value="UniProtKB-UniRule"/>
</dbReference>
<protein>
    <recommendedName>
        <fullName evidence="7">Coproporphyrin III ferrochelatase</fullName>
        <ecNumber evidence="7">4.99.1.9</ecNumber>
    </recommendedName>
</protein>
<dbReference type="InterPro" id="IPR033644">
    <property type="entry name" value="Ferrochelatase_C"/>
</dbReference>
<reference evidence="9 10" key="1">
    <citation type="submission" date="2018-06" db="EMBL/GenBank/DDBJ databases">
        <title>Phytoactinopolyspora halophila sp. nov., a novel halophilic actinomycete isolated from a saline soil in China.</title>
        <authorList>
            <person name="Tang S.-K."/>
        </authorList>
    </citation>
    <scope>NUCLEOTIDE SEQUENCE [LARGE SCALE GENOMIC DNA]</scope>
    <source>
        <strain evidence="9 10">YIM 96934</strain>
    </source>
</reference>
<dbReference type="HAMAP" id="MF_00323">
    <property type="entry name" value="Ferrochelatase"/>
    <property type="match status" value="1"/>
</dbReference>
<keyword evidence="4 7" id="KW-0456">Lyase</keyword>
<comment type="caution">
    <text evidence="7">Lacks conserved residue(s) required for the propagation of feature annotation.</text>
</comment>
<evidence type="ECO:0000256" key="3">
    <source>
        <dbReference type="ARBA" id="ARBA00023133"/>
    </source>
</evidence>
<sequence>MKDVSSSLTTGSQVEPYDALLVVSFGGPEGQEDVIPFLENVTRGKGVPRERLEEVGEHYRAFGGKSPINDQNRELIARVRDELARVGVSVPVYWGNRNWHPYLTDEVNRMAADGIRRAAAFVTSAYSSYSGCRQYREDLARAVTDVGASAPRIDRLRHCFDHPGFISANTDSVVGALGELPRAAADGARLVFVTHSIPVTMARESGPHGDAYVAQHEAVASSVVQQVAERTGVSYDHDLVFCSRSGPPEVPWLEPDVNDHLETLAAEGAPAVVLAPIGFLSDHMEVAYDLDTEALATTKRLGLPAARAATVGTHPDFVSAIVGLLFERAAAERGESVTRASIGAPGPSWDTCPAHCCPNPRGPLPALCGRDDPTNPGADLP</sequence>
<comment type="pathway">
    <text evidence="1 7">Porphyrin-containing compound metabolism; protoheme biosynthesis.</text>
</comment>
<feature type="binding site" evidence="7">
    <location>
        <position position="195"/>
    </location>
    <ligand>
        <name>Fe(2+)</name>
        <dbReference type="ChEBI" id="CHEBI:29033"/>
    </ligand>
</feature>